<dbReference type="Proteomes" id="UP000306102">
    <property type="component" value="Unassembled WGS sequence"/>
</dbReference>
<dbReference type="STRING" id="542762.A0A4S4ETU3"/>
<accession>A0A4S4ETU3</accession>
<proteinExistence type="inferred from homology"/>
<comment type="catalytic activity">
    <reaction evidence="8">
        <text>RNA(n) + a ribonucleoside 5'-triphosphate = RNA(n+1) + diphosphate</text>
        <dbReference type="Rhea" id="RHEA:21248"/>
        <dbReference type="Rhea" id="RHEA-COMP:14527"/>
        <dbReference type="Rhea" id="RHEA-COMP:17342"/>
        <dbReference type="ChEBI" id="CHEBI:33019"/>
        <dbReference type="ChEBI" id="CHEBI:61557"/>
        <dbReference type="ChEBI" id="CHEBI:140395"/>
        <dbReference type="EC" id="2.7.7.6"/>
    </reaction>
</comment>
<dbReference type="GO" id="GO:0006390">
    <property type="term" value="P:mitochondrial transcription"/>
    <property type="evidence" value="ECO:0007669"/>
    <property type="project" value="TreeGrafter"/>
</dbReference>
<evidence type="ECO:0000313" key="11">
    <source>
        <dbReference type="EMBL" id="THG20320.1"/>
    </source>
</evidence>
<name>A0A4S4ETU3_CAMSN</name>
<dbReference type="GO" id="GO:0003677">
    <property type="term" value="F:DNA binding"/>
    <property type="evidence" value="ECO:0007669"/>
    <property type="project" value="InterPro"/>
</dbReference>
<evidence type="ECO:0000256" key="2">
    <source>
        <dbReference type="ARBA" id="ARBA00009493"/>
    </source>
</evidence>
<evidence type="ECO:0000256" key="9">
    <source>
        <dbReference type="SAM" id="MobiDB-lite"/>
    </source>
</evidence>
<evidence type="ECO:0000313" key="12">
    <source>
        <dbReference type="Proteomes" id="UP000306102"/>
    </source>
</evidence>
<sequence>MSEVVEALKPLPNLKDMASSSYYFQTMQADRSSPNARNGLRTHVGSFSRNGQQHPRRLLHTRRWFMQWPTALCSLGKRCSPDAPAMEACFYVFFFNLPRRLAFMVHAMAVHIYSISMLEAAAVNLVAGEKPADVYSEIAARDSMCIGVQATSRQVASSPRLDRRVILALLVVPYDSGPWEGCIIGVAAVGLAYDPDSSWCLRSLPCGCVVVMTYSSWVHDIMVRDSNKDPATSPNALLAKLLIGQVDRKLVKQTVMTSVYGVTYVGAREQIKRRLEEKGQITDDGLLFNAACYAAKTIGEDTGWWCHNVVEDTVGGCHNGVEDSLWGHVGPLDADNVVTVYGVLLDPWRN</sequence>
<evidence type="ECO:0000259" key="10">
    <source>
        <dbReference type="Pfam" id="PF00940"/>
    </source>
</evidence>
<keyword evidence="4" id="KW-0240">DNA-directed RNA polymerase</keyword>
<protein>
    <recommendedName>
        <fullName evidence="3">DNA-directed RNA polymerase</fullName>
        <ecNumber evidence="3">2.7.7.6</ecNumber>
    </recommendedName>
</protein>
<dbReference type="PANTHER" id="PTHR10102:SF1">
    <property type="entry name" value="DNA-DIRECTED RNA POLYMERASE 3, CHLOROPLASTIC"/>
    <property type="match status" value="1"/>
</dbReference>
<keyword evidence="6" id="KW-0548">Nucleotidyltransferase</keyword>
<dbReference type="Pfam" id="PF00940">
    <property type="entry name" value="RNA_pol"/>
    <property type="match status" value="1"/>
</dbReference>
<evidence type="ECO:0000256" key="3">
    <source>
        <dbReference type="ARBA" id="ARBA00012418"/>
    </source>
</evidence>
<reference evidence="11 12" key="1">
    <citation type="journal article" date="2018" name="Proc. Natl. Acad. Sci. U.S.A.">
        <title>Draft genome sequence of Camellia sinensis var. sinensis provides insights into the evolution of the tea genome and tea quality.</title>
        <authorList>
            <person name="Wei C."/>
            <person name="Yang H."/>
            <person name="Wang S."/>
            <person name="Zhao J."/>
            <person name="Liu C."/>
            <person name="Gao L."/>
            <person name="Xia E."/>
            <person name="Lu Y."/>
            <person name="Tai Y."/>
            <person name="She G."/>
            <person name="Sun J."/>
            <person name="Cao H."/>
            <person name="Tong W."/>
            <person name="Gao Q."/>
            <person name="Li Y."/>
            <person name="Deng W."/>
            <person name="Jiang X."/>
            <person name="Wang W."/>
            <person name="Chen Q."/>
            <person name="Zhang S."/>
            <person name="Li H."/>
            <person name="Wu J."/>
            <person name="Wang P."/>
            <person name="Li P."/>
            <person name="Shi C."/>
            <person name="Zheng F."/>
            <person name="Jian J."/>
            <person name="Huang B."/>
            <person name="Shan D."/>
            <person name="Shi M."/>
            <person name="Fang C."/>
            <person name="Yue Y."/>
            <person name="Li F."/>
            <person name="Li D."/>
            <person name="Wei S."/>
            <person name="Han B."/>
            <person name="Jiang C."/>
            <person name="Yin Y."/>
            <person name="Xia T."/>
            <person name="Zhang Z."/>
            <person name="Bennetzen J.L."/>
            <person name="Zhao S."/>
            <person name="Wan X."/>
        </authorList>
    </citation>
    <scope>NUCLEOTIDE SEQUENCE [LARGE SCALE GENOMIC DNA]</scope>
    <source>
        <strain evidence="12">cv. Shuchazao</strain>
        <tissue evidence="11">Leaf</tissue>
    </source>
</reference>
<dbReference type="AlphaFoldDB" id="A0A4S4ETU3"/>
<evidence type="ECO:0000256" key="8">
    <source>
        <dbReference type="ARBA" id="ARBA00048552"/>
    </source>
</evidence>
<keyword evidence="5" id="KW-0808">Transferase</keyword>
<feature type="region of interest" description="Disordered" evidence="9">
    <location>
        <begin position="30"/>
        <end position="54"/>
    </location>
</feature>
<organism evidence="11 12">
    <name type="scientific">Camellia sinensis var. sinensis</name>
    <name type="common">China tea</name>
    <dbReference type="NCBI Taxonomy" id="542762"/>
    <lineage>
        <taxon>Eukaryota</taxon>
        <taxon>Viridiplantae</taxon>
        <taxon>Streptophyta</taxon>
        <taxon>Embryophyta</taxon>
        <taxon>Tracheophyta</taxon>
        <taxon>Spermatophyta</taxon>
        <taxon>Magnoliopsida</taxon>
        <taxon>eudicotyledons</taxon>
        <taxon>Gunneridae</taxon>
        <taxon>Pentapetalae</taxon>
        <taxon>asterids</taxon>
        <taxon>Ericales</taxon>
        <taxon>Theaceae</taxon>
        <taxon>Camellia</taxon>
    </lineage>
</organism>
<dbReference type="EC" id="2.7.7.6" evidence="3"/>
<dbReference type="SUPFAM" id="SSF56672">
    <property type="entry name" value="DNA/RNA polymerases"/>
    <property type="match status" value="1"/>
</dbReference>
<gene>
    <name evidence="11" type="ORF">TEA_029455</name>
</gene>
<keyword evidence="12" id="KW-1185">Reference proteome</keyword>
<dbReference type="Gene3D" id="1.10.150.20">
    <property type="entry name" value="5' to 3' exonuclease, C-terminal subdomain"/>
    <property type="match status" value="1"/>
</dbReference>
<feature type="domain" description="DNA-directed RNA polymerase C-terminal" evidence="10">
    <location>
        <begin position="119"/>
        <end position="298"/>
    </location>
</feature>
<dbReference type="PROSITE" id="PS00489">
    <property type="entry name" value="RNA_POL_PHAGE_2"/>
    <property type="match status" value="1"/>
</dbReference>
<dbReference type="GO" id="GO:0034245">
    <property type="term" value="C:mitochondrial DNA-directed RNA polymerase complex"/>
    <property type="evidence" value="ECO:0007669"/>
    <property type="project" value="TreeGrafter"/>
</dbReference>
<dbReference type="PANTHER" id="PTHR10102">
    <property type="entry name" value="DNA-DIRECTED RNA POLYMERASE, MITOCHONDRIAL"/>
    <property type="match status" value="1"/>
</dbReference>
<dbReference type="InterPro" id="IPR043502">
    <property type="entry name" value="DNA/RNA_pol_sf"/>
</dbReference>
<dbReference type="InterPro" id="IPR002092">
    <property type="entry name" value="DNA-dir_Rpol_phage-type"/>
</dbReference>
<keyword evidence="7" id="KW-0804">Transcription</keyword>
<dbReference type="GO" id="GO:0003899">
    <property type="term" value="F:DNA-directed RNA polymerase activity"/>
    <property type="evidence" value="ECO:0007669"/>
    <property type="project" value="UniProtKB-EC"/>
</dbReference>
<dbReference type="InterPro" id="IPR046950">
    <property type="entry name" value="DNA-dir_Rpol_C_phage-type"/>
</dbReference>
<comment type="function">
    <text evidence="1">DNA-dependent RNA polymerase catalyzes the transcription of DNA into RNA using the four ribonucleoside triphosphates as substrates.</text>
</comment>
<evidence type="ECO:0000256" key="4">
    <source>
        <dbReference type="ARBA" id="ARBA00022478"/>
    </source>
</evidence>
<evidence type="ECO:0000256" key="1">
    <source>
        <dbReference type="ARBA" id="ARBA00004026"/>
    </source>
</evidence>
<comment type="caution">
    <text evidence="11">The sequence shown here is derived from an EMBL/GenBank/DDBJ whole genome shotgun (WGS) entry which is preliminary data.</text>
</comment>
<evidence type="ECO:0000256" key="7">
    <source>
        <dbReference type="ARBA" id="ARBA00023163"/>
    </source>
</evidence>
<dbReference type="EMBL" id="SDRB02002002">
    <property type="protein sequence ID" value="THG20320.1"/>
    <property type="molecule type" value="Genomic_DNA"/>
</dbReference>
<evidence type="ECO:0000256" key="5">
    <source>
        <dbReference type="ARBA" id="ARBA00022679"/>
    </source>
</evidence>
<comment type="similarity">
    <text evidence="2">Belongs to the phage and mitochondrial RNA polymerase family.</text>
</comment>
<evidence type="ECO:0000256" key="6">
    <source>
        <dbReference type="ARBA" id="ARBA00022695"/>
    </source>
</evidence>